<evidence type="ECO:0000256" key="7">
    <source>
        <dbReference type="PROSITE-ProRule" id="PRU00433"/>
    </source>
</evidence>
<feature type="signal peptide" evidence="8">
    <location>
        <begin position="1"/>
        <end position="22"/>
    </location>
</feature>
<dbReference type="RefSeq" id="WP_348757199.1">
    <property type="nucleotide sequence ID" value="NZ_OZ026884.1"/>
</dbReference>
<keyword evidence="6 7" id="KW-0408">Iron</keyword>
<dbReference type="PANTHER" id="PTHR30600:SF10">
    <property type="entry name" value="BLL6722 PROTEIN"/>
    <property type="match status" value="1"/>
</dbReference>
<keyword evidence="2 7" id="KW-0349">Heme</keyword>
<comment type="subcellular location">
    <subcellularLocation>
        <location evidence="1">Cell envelope</location>
    </subcellularLocation>
</comment>
<organism evidence="10 11">
    <name type="scientific">Candidatus Methylocalor cossyra</name>
    <dbReference type="NCBI Taxonomy" id="3108543"/>
    <lineage>
        <taxon>Bacteria</taxon>
        <taxon>Pseudomonadati</taxon>
        <taxon>Pseudomonadota</taxon>
        <taxon>Gammaproteobacteria</taxon>
        <taxon>Methylococcales</taxon>
        <taxon>Methylococcaceae</taxon>
        <taxon>Candidatus Methylocalor</taxon>
    </lineage>
</organism>
<reference evidence="10 11" key="1">
    <citation type="submission" date="2024-04" db="EMBL/GenBank/DDBJ databases">
        <authorList>
            <person name="Cremers G."/>
        </authorList>
    </citation>
    <scope>NUCLEOTIDE SEQUENCE [LARGE SCALE GENOMIC DNA]</scope>
    <source>
        <strain evidence="10">MeCH1-AG</strain>
    </source>
</reference>
<dbReference type="InterPro" id="IPR004852">
    <property type="entry name" value="Di-haem_cyt_c_peroxidsae"/>
</dbReference>
<keyword evidence="4 8" id="KW-0732">Signal</keyword>
<dbReference type="InterPro" id="IPR009056">
    <property type="entry name" value="Cyt_c-like_dom"/>
</dbReference>
<evidence type="ECO:0000256" key="5">
    <source>
        <dbReference type="ARBA" id="ARBA00023002"/>
    </source>
</evidence>
<proteinExistence type="predicted"/>
<sequence length="522" mass="56304">MHGTIGRTLAMAWLAGFGTALAAAEAGFSPCSAHIDIASYLPGGSHEDPDVAATNAEVDAEFQAALGQWETAPPQDRYHQIQLLGKLILFDKTLSVNKTQACTSCHAPRTGFTGGSSLFNQTIVAQPGAVPITNAGGGKPTYRIASRKPQTYGYAPFAPILHFNATQGEFYGGNFWDMRASGLRLGNPAAEQALGPPTNPLEMGLPDPACLVRRIAQSPYRGLFEQVWGAQSFAIHWPAEVDSVCATPGPAPANDPLPVHLSDADRAIATTSYDHAVMAIAQYEAGPEESPFSSKFDYALAHPDQPVLSRDELAGWALFRGKGRCNTCHLDGTASGQRRRASIEPKAAADLRPLFTDFTASNLGLPKNLALPFYCENTPDQFGFTANPAGFGYTDLGVGGFLRGPNNPNPDWVKLASQFDGKFRVPTLRNVDKRPRPDFVKAYMHNGYLKSLKEVVHFYNTRDVLARCPQGSPGEKVSCWPAPEVPQTMDTTIGNLGLTDKEEDQIVAFLKTLTDGYVPPPR</sequence>
<gene>
    <name evidence="10" type="ORF">MECH1_V1_1832</name>
</gene>
<accession>A0ABM9NJ10</accession>
<evidence type="ECO:0000313" key="11">
    <source>
        <dbReference type="Proteomes" id="UP001497493"/>
    </source>
</evidence>
<dbReference type="InterPro" id="IPR051395">
    <property type="entry name" value="Cytochrome_c_Peroxidase/MauG"/>
</dbReference>
<dbReference type="Gene3D" id="1.10.760.10">
    <property type="entry name" value="Cytochrome c-like domain"/>
    <property type="match status" value="2"/>
</dbReference>
<evidence type="ECO:0000256" key="2">
    <source>
        <dbReference type="ARBA" id="ARBA00022617"/>
    </source>
</evidence>
<protein>
    <submittedName>
        <fullName evidence="10">Cytochrome C</fullName>
    </submittedName>
</protein>
<evidence type="ECO:0000256" key="3">
    <source>
        <dbReference type="ARBA" id="ARBA00022723"/>
    </source>
</evidence>
<keyword evidence="3 7" id="KW-0479">Metal-binding</keyword>
<evidence type="ECO:0000313" key="10">
    <source>
        <dbReference type="EMBL" id="CAL1240608.1"/>
    </source>
</evidence>
<dbReference type="InterPro" id="IPR036909">
    <property type="entry name" value="Cyt_c-like_dom_sf"/>
</dbReference>
<dbReference type="Pfam" id="PF03150">
    <property type="entry name" value="CCP_MauG"/>
    <property type="match status" value="1"/>
</dbReference>
<dbReference type="SUPFAM" id="SSF46626">
    <property type="entry name" value="Cytochrome c"/>
    <property type="match status" value="2"/>
</dbReference>
<feature type="domain" description="Cytochrome c" evidence="9">
    <location>
        <begin position="310"/>
        <end position="514"/>
    </location>
</feature>
<evidence type="ECO:0000256" key="8">
    <source>
        <dbReference type="SAM" id="SignalP"/>
    </source>
</evidence>
<dbReference type="PANTHER" id="PTHR30600">
    <property type="entry name" value="CYTOCHROME C PEROXIDASE-RELATED"/>
    <property type="match status" value="1"/>
</dbReference>
<keyword evidence="5" id="KW-0560">Oxidoreductase</keyword>
<evidence type="ECO:0000256" key="4">
    <source>
        <dbReference type="ARBA" id="ARBA00022729"/>
    </source>
</evidence>
<keyword evidence="11" id="KW-1185">Reference proteome</keyword>
<evidence type="ECO:0000259" key="9">
    <source>
        <dbReference type="PROSITE" id="PS51007"/>
    </source>
</evidence>
<evidence type="ECO:0000256" key="1">
    <source>
        <dbReference type="ARBA" id="ARBA00004196"/>
    </source>
</evidence>
<dbReference type="PROSITE" id="PS51007">
    <property type="entry name" value="CYTC"/>
    <property type="match status" value="1"/>
</dbReference>
<feature type="chain" id="PRO_5047007579" evidence="8">
    <location>
        <begin position="23"/>
        <end position="522"/>
    </location>
</feature>
<dbReference type="EMBL" id="OZ026884">
    <property type="protein sequence ID" value="CAL1240608.1"/>
    <property type="molecule type" value="Genomic_DNA"/>
</dbReference>
<dbReference type="Proteomes" id="UP001497493">
    <property type="component" value="Chromosome"/>
</dbReference>
<evidence type="ECO:0000256" key="6">
    <source>
        <dbReference type="ARBA" id="ARBA00023004"/>
    </source>
</evidence>
<name>A0ABM9NJ10_9GAMM</name>